<dbReference type="InterPro" id="IPR045749">
    <property type="entry name" value="DUF6090"/>
</dbReference>
<accession>A0ABY7S018</accession>
<keyword evidence="1" id="KW-0812">Transmembrane</keyword>
<dbReference type="Pfam" id="PF19578">
    <property type="entry name" value="DUF6090"/>
    <property type="match status" value="1"/>
</dbReference>
<name>A0ABY7S018_9FLAO</name>
<sequence>MKNKTSKYFKYAVGEIILVVIGILIALQINNWNQELGYKQDEHLIVKNLNLEFKKNKVSIEKYIKNYESILSDIRDIMNLVGEPEDVLNKYNLDSLISRSIDYWTYKPSQSVVSDIISSGKLNLITSDSLRLQLFDWSVNLEENEENYKTLDEISQSIVLPYLIKHASLKNIDSYGILEWHNKTKLKHSNYKMFQDIEFENVMDAHAWDIKNYIIILKNLEKTIDRIIIETNRELQL</sequence>
<reference evidence="2 3" key="1">
    <citation type="submission" date="2023-01" db="EMBL/GenBank/DDBJ databases">
        <title>Psychroserpens ponticola sp. nov., isolated from seawater.</title>
        <authorList>
            <person name="Kristyanto S."/>
            <person name="Jung J."/>
            <person name="Kim J.M."/>
            <person name="Jeon C.O."/>
        </authorList>
    </citation>
    <scope>NUCLEOTIDE SEQUENCE [LARGE SCALE GENOMIC DNA]</scope>
    <source>
        <strain evidence="2 3">MSW6</strain>
    </source>
</reference>
<keyword evidence="1" id="KW-0472">Membrane</keyword>
<evidence type="ECO:0000256" key="1">
    <source>
        <dbReference type="SAM" id="Phobius"/>
    </source>
</evidence>
<dbReference type="RefSeq" id="WP_249995488.1">
    <property type="nucleotide sequence ID" value="NZ_CP116221.1"/>
</dbReference>
<evidence type="ECO:0000313" key="3">
    <source>
        <dbReference type="Proteomes" id="UP001202717"/>
    </source>
</evidence>
<evidence type="ECO:0000313" key="2">
    <source>
        <dbReference type="EMBL" id="WCO02723.1"/>
    </source>
</evidence>
<organism evidence="2 3">
    <name type="scientific">Psychroserpens ponticola</name>
    <dbReference type="NCBI Taxonomy" id="2932268"/>
    <lineage>
        <taxon>Bacteria</taxon>
        <taxon>Pseudomonadati</taxon>
        <taxon>Bacteroidota</taxon>
        <taxon>Flavobacteriia</taxon>
        <taxon>Flavobacteriales</taxon>
        <taxon>Flavobacteriaceae</taxon>
        <taxon>Psychroserpens</taxon>
    </lineage>
</organism>
<protein>
    <submittedName>
        <fullName evidence="2">DUF6090 family protein</fullName>
    </submittedName>
</protein>
<dbReference type="EMBL" id="CP116221">
    <property type="protein sequence ID" value="WCO02723.1"/>
    <property type="molecule type" value="Genomic_DNA"/>
</dbReference>
<dbReference type="Proteomes" id="UP001202717">
    <property type="component" value="Chromosome"/>
</dbReference>
<gene>
    <name evidence="2" type="ORF">MUN68_004310</name>
</gene>
<keyword evidence="3" id="KW-1185">Reference proteome</keyword>
<keyword evidence="1" id="KW-1133">Transmembrane helix</keyword>
<proteinExistence type="predicted"/>
<feature type="transmembrane region" description="Helical" evidence="1">
    <location>
        <begin position="12"/>
        <end position="29"/>
    </location>
</feature>